<evidence type="ECO:0000313" key="3">
    <source>
        <dbReference type="Proteomes" id="UP000054266"/>
    </source>
</evidence>
<proteinExistence type="predicted"/>
<dbReference type="InterPro" id="IPR052200">
    <property type="entry name" value="Protoporphyrinogen_IX_DH"/>
</dbReference>
<evidence type="ECO:0000313" key="2">
    <source>
        <dbReference type="EMBL" id="KIW65186.1"/>
    </source>
</evidence>
<feature type="domain" description="Flavodoxin-like" evidence="1">
    <location>
        <begin position="3"/>
        <end position="175"/>
    </location>
</feature>
<keyword evidence="3" id="KW-1185">Reference proteome</keyword>
<dbReference type="AlphaFoldDB" id="A0A0D2CIV5"/>
<dbReference type="PROSITE" id="PS50902">
    <property type="entry name" value="FLAVODOXIN_LIKE"/>
    <property type="match status" value="1"/>
</dbReference>
<dbReference type="Gene3D" id="3.40.50.360">
    <property type="match status" value="1"/>
</dbReference>
<dbReference type="GO" id="GO:0006783">
    <property type="term" value="P:heme biosynthetic process"/>
    <property type="evidence" value="ECO:0007669"/>
    <property type="project" value="TreeGrafter"/>
</dbReference>
<dbReference type="InterPro" id="IPR008254">
    <property type="entry name" value="Flavodoxin/NO_synth"/>
</dbReference>
<dbReference type="GO" id="GO:0010181">
    <property type="term" value="F:FMN binding"/>
    <property type="evidence" value="ECO:0007669"/>
    <property type="project" value="InterPro"/>
</dbReference>
<accession>A0A0D2CIV5</accession>
<dbReference type="PANTHER" id="PTHR38030">
    <property type="entry name" value="PROTOPORPHYRINOGEN IX DEHYDROGENASE [MENAQUINONE]"/>
    <property type="match status" value="1"/>
</dbReference>
<dbReference type="Proteomes" id="UP000054266">
    <property type="component" value="Unassembled WGS sequence"/>
</dbReference>
<dbReference type="SUPFAM" id="SSF52218">
    <property type="entry name" value="Flavoproteins"/>
    <property type="match status" value="1"/>
</dbReference>
<organism evidence="2 3">
    <name type="scientific">Phialophora macrospora</name>
    <dbReference type="NCBI Taxonomy" id="1851006"/>
    <lineage>
        <taxon>Eukaryota</taxon>
        <taxon>Fungi</taxon>
        <taxon>Dikarya</taxon>
        <taxon>Ascomycota</taxon>
        <taxon>Pezizomycotina</taxon>
        <taxon>Eurotiomycetes</taxon>
        <taxon>Chaetothyriomycetidae</taxon>
        <taxon>Chaetothyriales</taxon>
        <taxon>Herpotrichiellaceae</taxon>
        <taxon>Phialophora</taxon>
    </lineage>
</organism>
<dbReference type="EMBL" id="KN846960">
    <property type="protein sequence ID" value="KIW65186.1"/>
    <property type="molecule type" value="Genomic_DNA"/>
</dbReference>
<dbReference type="InterPro" id="IPR026816">
    <property type="entry name" value="Flavodoxin_dom"/>
</dbReference>
<dbReference type="HOGENOM" id="CLU_094839_1_0_1"/>
<dbReference type="InterPro" id="IPR029039">
    <property type="entry name" value="Flavoprotein-like_sf"/>
</dbReference>
<protein>
    <recommendedName>
        <fullName evidence="1">Flavodoxin-like domain-containing protein</fullName>
    </recommendedName>
</protein>
<name>A0A0D2CIV5_9EURO</name>
<evidence type="ECO:0000259" key="1">
    <source>
        <dbReference type="PROSITE" id="PS50902"/>
    </source>
</evidence>
<reference evidence="2 3" key="1">
    <citation type="submission" date="2015-01" db="EMBL/GenBank/DDBJ databases">
        <title>The Genome Sequence of Capronia semiimmersa CBS27337.</title>
        <authorList>
            <consortium name="The Broad Institute Genomics Platform"/>
            <person name="Cuomo C."/>
            <person name="de Hoog S."/>
            <person name="Gorbushina A."/>
            <person name="Stielow B."/>
            <person name="Teixiera M."/>
            <person name="Abouelleil A."/>
            <person name="Chapman S.B."/>
            <person name="Priest M."/>
            <person name="Young S.K."/>
            <person name="Wortman J."/>
            <person name="Nusbaum C."/>
            <person name="Birren B."/>
        </authorList>
    </citation>
    <scope>NUCLEOTIDE SEQUENCE [LARGE SCALE GENOMIC DNA]</scope>
    <source>
        <strain evidence="2 3">CBS 27337</strain>
    </source>
</reference>
<dbReference type="Pfam" id="PF12724">
    <property type="entry name" value="Flavodoxin_5"/>
    <property type="match status" value="1"/>
</dbReference>
<dbReference type="PANTHER" id="PTHR38030:SF2">
    <property type="entry name" value="PROTOPORPHYRINOGEN IX DEHYDROGENASE [QUINONE]"/>
    <property type="match status" value="1"/>
</dbReference>
<gene>
    <name evidence="2" type="ORF">PV04_07466</name>
</gene>
<sequence length="175" mass="19641">MPVLITYATSHGSTREIADRIASRLHTHGFAVDCRPVDHVFSVENYSAVILGSAVHGTKWLLDAQKFLDVEAMGLQMKPTWTFSVGMARAIKGSKWVRDQAVRRESQDIGDTIQRKLPKVRDHHLFAGKDDGSEMSGPVKCLWSCVGGRFGDYRDWNEIDEWADVIAKELKLEGI</sequence>
<dbReference type="GO" id="GO:0070819">
    <property type="term" value="F:menaquinone-dependent protoporphyrinogen oxidase activity"/>
    <property type="evidence" value="ECO:0007669"/>
    <property type="project" value="TreeGrafter"/>
</dbReference>